<evidence type="ECO:0000313" key="10">
    <source>
        <dbReference type="EMBL" id="GGF50507.1"/>
    </source>
</evidence>
<evidence type="ECO:0000256" key="4">
    <source>
        <dbReference type="ARBA" id="ARBA00022475"/>
    </source>
</evidence>
<name>A0A917F4V0_9HYPH</name>
<evidence type="ECO:0000256" key="2">
    <source>
        <dbReference type="ARBA" id="ARBA00007069"/>
    </source>
</evidence>
<dbReference type="GO" id="GO:0005886">
    <property type="term" value="C:plasma membrane"/>
    <property type="evidence" value="ECO:0007669"/>
    <property type="project" value="UniProtKB-SubCell"/>
</dbReference>
<dbReference type="PANTHER" id="PTHR42929:SF5">
    <property type="entry name" value="ABC TRANSPORTER PERMEASE PROTEIN"/>
    <property type="match status" value="1"/>
</dbReference>
<proteinExistence type="inferred from homology"/>
<dbReference type="GO" id="GO:0055085">
    <property type="term" value="P:transmembrane transport"/>
    <property type="evidence" value="ECO:0007669"/>
    <property type="project" value="InterPro"/>
</dbReference>
<sequence>MNTVSVNENPFGRKLVLACLLPILLVNIVAFMVPVLNLAAMSFRAASSTGSLEEGITVSTWLGLFGDGYYWSMVGRTVWFGILITIITLLLSYPLALFVSRREGSLKAFLVVVCISPLLISAVVRTYGWMVILGDQGVLPSLIRASGFTPPRLINNETGVIIGMVEILMPYMILSLLSGFGKLDATLEQAAGTLGARPFTVFRRVVLPLSLPGILLGCLLCFVLAVSSFITPKMLAGGRVSLLATEIYDQAIVTLNWPLAACLSVLILVVFGAALVLYGRLSKIVE</sequence>
<dbReference type="InterPro" id="IPR035906">
    <property type="entry name" value="MetI-like_sf"/>
</dbReference>
<dbReference type="Gene3D" id="1.10.3720.10">
    <property type="entry name" value="MetI-like"/>
    <property type="match status" value="1"/>
</dbReference>
<keyword evidence="11" id="KW-1185">Reference proteome</keyword>
<evidence type="ECO:0000259" key="9">
    <source>
        <dbReference type="PROSITE" id="PS50928"/>
    </source>
</evidence>
<evidence type="ECO:0000256" key="8">
    <source>
        <dbReference type="RuleBase" id="RU363032"/>
    </source>
</evidence>
<reference evidence="10" key="1">
    <citation type="journal article" date="2014" name="Int. J. Syst. Evol. Microbiol.">
        <title>Complete genome sequence of Corynebacterium casei LMG S-19264T (=DSM 44701T), isolated from a smear-ripened cheese.</title>
        <authorList>
            <consortium name="US DOE Joint Genome Institute (JGI-PGF)"/>
            <person name="Walter F."/>
            <person name="Albersmeier A."/>
            <person name="Kalinowski J."/>
            <person name="Ruckert C."/>
        </authorList>
    </citation>
    <scope>NUCLEOTIDE SEQUENCE</scope>
    <source>
        <strain evidence="10">CCM 7897</strain>
    </source>
</reference>
<dbReference type="Proteomes" id="UP000606044">
    <property type="component" value="Unassembled WGS sequence"/>
</dbReference>
<feature type="transmembrane region" description="Helical" evidence="8">
    <location>
        <begin position="77"/>
        <end position="96"/>
    </location>
</feature>
<evidence type="ECO:0000256" key="5">
    <source>
        <dbReference type="ARBA" id="ARBA00022692"/>
    </source>
</evidence>
<keyword evidence="4" id="KW-1003">Cell membrane</keyword>
<comment type="subcellular location">
    <subcellularLocation>
        <location evidence="1 8">Cell membrane</location>
        <topology evidence="1 8">Multi-pass membrane protein</topology>
    </subcellularLocation>
</comment>
<accession>A0A917F4V0</accession>
<evidence type="ECO:0000256" key="1">
    <source>
        <dbReference type="ARBA" id="ARBA00004651"/>
    </source>
</evidence>
<feature type="transmembrane region" description="Helical" evidence="8">
    <location>
        <begin position="257"/>
        <end position="278"/>
    </location>
</feature>
<dbReference type="CDD" id="cd06261">
    <property type="entry name" value="TM_PBP2"/>
    <property type="match status" value="1"/>
</dbReference>
<keyword evidence="6 8" id="KW-1133">Transmembrane helix</keyword>
<dbReference type="Pfam" id="PF00528">
    <property type="entry name" value="BPD_transp_1"/>
    <property type="match status" value="1"/>
</dbReference>
<organism evidence="10 11">
    <name type="scientific">Azorhizobium oxalatiphilum</name>
    <dbReference type="NCBI Taxonomy" id="980631"/>
    <lineage>
        <taxon>Bacteria</taxon>
        <taxon>Pseudomonadati</taxon>
        <taxon>Pseudomonadota</taxon>
        <taxon>Alphaproteobacteria</taxon>
        <taxon>Hyphomicrobiales</taxon>
        <taxon>Xanthobacteraceae</taxon>
        <taxon>Azorhizobium</taxon>
    </lineage>
</organism>
<evidence type="ECO:0000256" key="3">
    <source>
        <dbReference type="ARBA" id="ARBA00022448"/>
    </source>
</evidence>
<protein>
    <submittedName>
        <fullName evidence="10">Polyamine ABC transporter permease</fullName>
    </submittedName>
</protein>
<evidence type="ECO:0000313" key="11">
    <source>
        <dbReference type="Proteomes" id="UP000606044"/>
    </source>
</evidence>
<feature type="transmembrane region" description="Helical" evidence="8">
    <location>
        <begin position="15"/>
        <end position="40"/>
    </location>
</feature>
<comment type="similarity">
    <text evidence="2">Belongs to the binding-protein-dependent transport system permease family. CysTW subfamily.</text>
</comment>
<dbReference type="EMBL" id="BMCT01000001">
    <property type="protein sequence ID" value="GGF50507.1"/>
    <property type="molecule type" value="Genomic_DNA"/>
</dbReference>
<comment type="caution">
    <text evidence="10">The sequence shown here is derived from an EMBL/GenBank/DDBJ whole genome shotgun (WGS) entry which is preliminary data.</text>
</comment>
<feature type="transmembrane region" description="Helical" evidence="8">
    <location>
        <begin position="160"/>
        <end position="180"/>
    </location>
</feature>
<keyword evidence="3 8" id="KW-0813">Transport</keyword>
<dbReference type="AlphaFoldDB" id="A0A917F4V0"/>
<feature type="domain" description="ABC transmembrane type-1" evidence="9">
    <location>
        <begin position="74"/>
        <end position="278"/>
    </location>
</feature>
<feature type="transmembrane region" description="Helical" evidence="8">
    <location>
        <begin position="108"/>
        <end position="132"/>
    </location>
</feature>
<evidence type="ECO:0000256" key="6">
    <source>
        <dbReference type="ARBA" id="ARBA00022989"/>
    </source>
</evidence>
<dbReference type="RefSeq" id="WP_188575491.1">
    <property type="nucleotide sequence ID" value="NZ_BMCT01000001.1"/>
</dbReference>
<dbReference type="PANTHER" id="PTHR42929">
    <property type="entry name" value="INNER MEMBRANE ABC TRANSPORTER PERMEASE PROTEIN YDCU-RELATED-RELATED"/>
    <property type="match status" value="1"/>
</dbReference>
<reference evidence="10" key="2">
    <citation type="submission" date="2020-09" db="EMBL/GenBank/DDBJ databases">
        <authorList>
            <person name="Sun Q."/>
            <person name="Sedlacek I."/>
        </authorList>
    </citation>
    <scope>NUCLEOTIDE SEQUENCE</scope>
    <source>
        <strain evidence="10">CCM 7897</strain>
    </source>
</reference>
<dbReference type="InterPro" id="IPR000515">
    <property type="entry name" value="MetI-like"/>
</dbReference>
<keyword evidence="7 8" id="KW-0472">Membrane</keyword>
<evidence type="ECO:0000256" key="7">
    <source>
        <dbReference type="ARBA" id="ARBA00023136"/>
    </source>
</evidence>
<gene>
    <name evidence="10" type="ORF">GCM10007301_07370</name>
</gene>
<feature type="transmembrane region" description="Helical" evidence="8">
    <location>
        <begin position="205"/>
        <end position="230"/>
    </location>
</feature>
<dbReference type="PROSITE" id="PS50928">
    <property type="entry name" value="ABC_TM1"/>
    <property type="match status" value="1"/>
</dbReference>
<dbReference type="SUPFAM" id="SSF161098">
    <property type="entry name" value="MetI-like"/>
    <property type="match status" value="1"/>
</dbReference>
<keyword evidence="5 8" id="KW-0812">Transmembrane</keyword>